<feature type="domain" description="C2H2-type" evidence="1">
    <location>
        <begin position="111"/>
        <end position="139"/>
    </location>
</feature>
<dbReference type="AlphaFoldDB" id="A0A6C0BJ43"/>
<protein>
    <recommendedName>
        <fullName evidence="1">C2H2-type domain-containing protein</fullName>
    </recommendedName>
</protein>
<accession>A0A6C0BJ43</accession>
<reference evidence="2" key="1">
    <citation type="journal article" date="2020" name="Nature">
        <title>Giant virus diversity and host interactions through global metagenomics.</title>
        <authorList>
            <person name="Schulz F."/>
            <person name="Roux S."/>
            <person name="Paez-Espino D."/>
            <person name="Jungbluth S."/>
            <person name="Walsh D.A."/>
            <person name="Denef V.J."/>
            <person name="McMahon K.D."/>
            <person name="Konstantinidis K.T."/>
            <person name="Eloe-Fadrosh E.A."/>
            <person name="Kyrpides N.C."/>
            <person name="Woyke T."/>
        </authorList>
    </citation>
    <scope>NUCLEOTIDE SEQUENCE</scope>
    <source>
        <strain evidence="2">GVMAG-M-3300014204-73</strain>
    </source>
</reference>
<name>A0A6C0BJ43_9ZZZZ</name>
<dbReference type="InterPro" id="IPR013087">
    <property type="entry name" value="Znf_C2H2_type"/>
</dbReference>
<sequence length="308" mass="35608">MLTCPFCQHTFSTKQRLLSHLSRANKCYDINQPGVSQIVLNLLGFNQATQKKKKFMVENEESDSCLTSATSTTNVVSSGTIPDTITTSPPTAVILSIKDKDVSTLVNQDEPVCPFCMQIFGCQENLARHQRTVHQQHPDNYIPSPVSPSDESPKYIVNENLYNILLHQFESEMATLKYIRNCVQNKTRGGSDLLYRIYFEGRNPHEYPLEVIDIKSKKVYYRRPNDMVLDDNLCYLKSILIENLRNCYLHFCHQIISSNLEDNDVLFDEYDLREIQRYVMELSDDKKKERLIMGLLERVSKVKSPHRS</sequence>
<dbReference type="EMBL" id="MN739178">
    <property type="protein sequence ID" value="QHS92387.1"/>
    <property type="molecule type" value="Genomic_DNA"/>
</dbReference>
<dbReference type="SMART" id="SM00355">
    <property type="entry name" value="ZnF_C2H2"/>
    <property type="match status" value="2"/>
</dbReference>
<evidence type="ECO:0000313" key="2">
    <source>
        <dbReference type="EMBL" id="QHS92387.1"/>
    </source>
</evidence>
<evidence type="ECO:0000259" key="1">
    <source>
        <dbReference type="PROSITE" id="PS50157"/>
    </source>
</evidence>
<dbReference type="PROSITE" id="PS00028">
    <property type="entry name" value="ZINC_FINGER_C2H2_1"/>
    <property type="match status" value="1"/>
</dbReference>
<proteinExistence type="predicted"/>
<organism evidence="2">
    <name type="scientific">viral metagenome</name>
    <dbReference type="NCBI Taxonomy" id="1070528"/>
    <lineage>
        <taxon>unclassified sequences</taxon>
        <taxon>metagenomes</taxon>
        <taxon>organismal metagenomes</taxon>
    </lineage>
</organism>
<dbReference type="PROSITE" id="PS50157">
    <property type="entry name" value="ZINC_FINGER_C2H2_2"/>
    <property type="match status" value="1"/>
</dbReference>